<feature type="transmembrane region" description="Helical" evidence="1">
    <location>
        <begin position="6"/>
        <end position="30"/>
    </location>
</feature>
<sequence length="74" mass="8317">MLAEIFNLYVQGLLLSALTVVLASAGWILYRAVRKKDKTSKERLTILYEALLMDLVTIPILSFAFMAVILMIKA</sequence>
<protein>
    <submittedName>
        <fullName evidence="2">DUF4059 family protein</fullName>
    </submittedName>
</protein>
<dbReference type="RefSeq" id="WP_003086399.1">
    <property type="nucleotide sequence ID" value="NZ_CP043405.1"/>
</dbReference>
<keyword evidence="1" id="KW-0812">Transmembrane</keyword>
<reference evidence="2 3" key="1">
    <citation type="submission" date="2020-04" db="EMBL/GenBank/DDBJ databases">
        <title>MicrobeNet Type strains.</title>
        <authorList>
            <person name="Nicholson A.C."/>
        </authorList>
    </citation>
    <scope>NUCLEOTIDE SEQUENCE [LARGE SCALE GENOMIC DNA]</scope>
    <source>
        <strain evidence="2 3">DSM 22768</strain>
    </source>
</reference>
<gene>
    <name evidence="2" type="ORF">HHO37_04125</name>
</gene>
<name>A0A7X9QFI9_STRRT</name>
<dbReference type="Pfam" id="PF13268">
    <property type="entry name" value="DUF4059"/>
    <property type="match status" value="1"/>
</dbReference>
<organism evidence="2 3">
    <name type="scientific">Streptococcus ratti</name>
    <dbReference type="NCBI Taxonomy" id="1341"/>
    <lineage>
        <taxon>Bacteria</taxon>
        <taxon>Bacillati</taxon>
        <taxon>Bacillota</taxon>
        <taxon>Bacilli</taxon>
        <taxon>Lactobacillales</taxon>
        <taxon>Streptococcaceae</taxon>
        <taxon>Streptococcus</taxon>
    </lineage>
</organism>
<evidence type="ECO:0000313" key="2">
    <source>
        <dbReference type="EMBL" id="NMD48881.1"/>
    </source>
</evidence>
<dbReference type="Proteomes" id="UP000532121">
    <property type="component" value="Unassembled WGS sequence"/>
</dbReference>
<dbReference type="EMBL" id="JABASA010000006">
    <property type="protein sequence ID" value="NMD48881.1"/>
    <property type="molecule type" value="Genomic_DNA"/>
</dbReference>
<keyword evidence="1" id="KW-1133">Transmembrane helix</keyword>
<dbReference type="InterPro" id="IPR025134">
    <property type="entry name" value="DUF4059"/>
</dbReference>
<accession>A0A7X9QFI9</accession>
<feature type="transmembrane region" description="Helical" evidence="1">
    <location>
        <begin position="51"/>
        <end position="72"/>
    </location>
</feature>
<evidence type="ECO:0000313" key="3">
    <source>
        <dbReference type="Proteomes" id="UP000532121"/>
    </source>
</evidence>
<proteinExistence type="predicted"/>
<keyword evidence="1" id="KW-0472">Membrane</keyword>
<evidence type="ECO:0000256" key="1">
    <source>
        <dbReference type="SAM" id="Phobius"/>
    </source>
</evidence>
<dbReference type="AlphaFoldDB" id="A0A7X9QFI9"/>
<comment type="caution">
    <text evidence="2">The sequence shown here is derived from an EMBL/GenBank/DDBJ whole genome shotgun (WGS) entry which is preliminary data.</text>
</comment>